<evidence type="ECO:0000313" key="10">
    <source>
        <dbReference type="EMBL" id="MCK6264653.1"/>
    </source>
</evidence>
<feature type="transmembrane region" description="Helical" evidence="8">
    <location>
        <begin position="20"/>
        <end position="39"/>
    </location>
</feature>
<evidence type="ECO:0000259" key="9">
    <source>
        <dbReference type="PROSITE" id="PS50109"/>
    </source>
</evidence>
<dbReference type="SMART" id="SM00388">
    <property type="entry name" value="HisKA"/>
    <property type="match status" value="1"/>
</dbReference>
<dbReference type="GO" id="GO:0005886">
    <property type="term" value="C:plasma membrane"/>
    <property type="evidence" value="ECO:0007669"/>
    <property type="project" value="TreeGrafter"/>
</dbReference>
<dbReference type="InterPro" id="IPR036097">
    <property type="entry name" value="HisK_dim/P_sf"/>
</dbReference>
<dbReference type="InterPro" id="IPR005467">
    <property type="entry name" value="His_kinase_dom"/>
</dbReference>
<dbReference type="SUPFAM" id="SSF55874">
    <property type="entry name" value="ATPase domain of HSP90 chaperone/DNA topoisomerase II/histidine kinase"/>
    <property type="match status" value="1"/>
</dbReference>
<keyword evidence="8" id="KW-0472">Membrane</keyword>
<dbReference type="Pfam" id="PF02518">
    <property type="entry name" value="HATPase_c"/>
    <property type="match status" value="1"/>
</dbReference>
<dbReference type="PANTHER" id="PTHR45436:SF5">
    <property type="entry name" value="SENSOR HISTIDINE KINASE TRCS"/>
    <property type="match status" value="1"/>
</dbReference>
<evidence type="ECO:0000256" key="4">
    <source>
        <dbReference type="ARBA" id="ARBA00022679"/>
    </source>
</evidence>
<dbReference type="PROSITE" id="PS50109">
    <property type="entry name" value="HIS_KIN"/>
    <property type="match status" value="1"/>
</dbReference>
<accession>A0A9X2BM77</accession>
<dbReference type="Gene3D" id="1.10.287.130">
    <property type="match status" value="1"/>
</dbReference>
<protein>
    <recommendedName>
        <fullName evidence="2">histidine kinase</fullName>
        <ecNumber evidence="2">2.7.13.3</ecNumber>
    </recommendedName>
</protein>
<evidence type="ECO:0000256" key="2">
    <source>
        <dbReference type="ARBA" id="ARBA00012438"/>
    </source>
</evidence>
<dbReference type="InterPro" id="IPR003661">
    <property type="entry name" value="HisK_dim/P_dom"/>
</dbReference>
<feature type="domain" description="Histidine kinase" evidence="9">
    <location>
        <begin position="232"/>
        <end position="421"/>
    </location>
</feature>
<dbReference type="PANTHER" id="PTHR45436">
    <property type="entry name" value="SENSOR HISTIDINE KINASE YKOH"/>
    <property type="match status" value="1"/>
</dbReference>
<gene>
    <name evidence="10" type="ORF">KP803_15335</name>
</gene>
<dbReference type="SUPFAM" id="SSF47384">
    <property type="entry name" value="Homodimeric domain of signal transducing histidine kinase"/>
    <property type="match status" value="1"/>
</dbReference>
<comment type="caution">
    <text evidence="10">The sequence shown here is derived from an EMBL/GenBank/DDBJ whole genome shotgun (WGS) entry which is preliminary data.</text>
</comment>
<feature type="transmembrane region" description="Helical" evidence="8">
    <location>
        <begin position="149"/>
        <end position="167"/>
    </location>
</feature>
<dbReference type="EC" id="2.7.13.3" evidence="2"/>
<organism evidence="10 11">
    <name type="scientific">Vibrio amylolyticus</name>
    <dbReference type="NCBI Taxonomy" id="2847292"/>
    <lineage>
        <taxon>Bacteria</taxon>
        <taxon>Pseudomonadati</taxon>
        <taxon>Pseudomonadota</taxon>
        <taxon>Gammaproteobacteria</taxon>
        <taxon>Vibrionales</taxon>
        <taxon>Vibrionaceae</taxon>
        <taxon>Vibrio</taxon>
    </lineage>
</organism>
<dbReference type="AlphaFoldDB" id="A0A9X2BM77"/>
<evidence type="ECO:0000256" key="3">
    <source>
        <dbReference type="ARBA" id="ARBA00022553"/>
    </source>
</evidence>
<keyword evidence="3" id="KW-0597">Phosphoprotein</keyword>
<sequence length="421" mass="47667">MFFTKSKTAENNIENVKKRLIRRFAIIAISTSFVVFLTFSLKLVKEEDNQIALYLNSFQGFAQQYYQRAPNSSIAVSPNITAYYDSAFLPDNIKLEMPYAKDEVTRVRSYSEDGFMVYHTTFLSNGNEIPLYLTIDTRTLDFGDDNWDILLSISTLLMLFLVGILSVSTKRMFDELMSPVVELSQQLRDEERSKFTVSENTIDEIKQLTNHLNSYTQMKERVVKQEMMFAKYASHELKTPIAIISGAANLQAMKEEDVEFQAKQRHRIIDAADNMQSTVEILLNIVKQENAATSDQVWAVNEQAIPISELSKKAKLGVEVELVIAPNTTLSFPLPVLKMILKNIVNNSIRFTEQGSITIHVATDHISVQDSGTGLSDKNQTDHGLGLLIVRRLCNVHGWSFELKDNINTNGCIASLIKKSR</sequence>
<dbReference type="Gene3D" id="3.30.565.10">
    <property type="entry name" value="Histidine kinase-like ATPase, C-terminal domain"/>
    <property type="match status" value="1"/>
</dbReference>
<dbReference type="InterPro" id="IPR050428">
    <property type="entry name" value="TCS_sensor_his_kinase"/>
</dbReference>
<evidence type="ECO:0000256" key="8">
    <source>
        <dbReference type="SAM" id="Phobius"/>
    </source>
</evidence>
<evidence type="ECO:0000313" key="11">
    <source>
        <dbReference type="Proteomes" id="UP001139559"/>
    </source>
</evidence>
<dbReference type="EMBL" id="JAJHVV010000009">
    <property type="protein sequence ID" value="MCK6264653.1"/>
    <property type="molecule type" value="Genomic_DNA"/>
</dbReference>
<keyword evidence="11" id="KW-1185">Reference proteome</keyword>
<proteinExistence type="predicted"/>
<keyword evidence="5 8" id="KW-0812">Transmembrane</keyword>
<dbReference type="Pfam" id="PF00512">
    <property type="entry name" value="HisKA"/>
    <property type="match status" value="1"/>
</dbReference>
<keyword evidence="7 8" id="KW-1133">Transmembrane helix</keyword>
<dbReference type="CDD" id="cd00082">
    <property type="entry name" value="HisKA"/>
    <property type="match status" value="1"/>
</dbReference>
<dbReference type="InterPro" id="IPR036890">
    <property type="entry name" value="HATPase_C_sf"/>
</dbReference>
<dbReference type="SMART" id="SM00387">
    <property type="entry name" value="HATPase_c"/>
    <property type="match status" value="1"/>
</dbReference>
<name>A0A9X2BM77_9VIBR</name>
<dbReference type="InterPro" id="IPR003594">
    <property type="entry name" value="HATPase_dom"/>
</dbReference>
<reference evidence="10" key="1">
    <citation type="submission" date="2021-11" db="EMBL/GenBank/DDBJ databases">
        <title>Vibrio ZSDE26 sp. nov. and Vibrio ZSDZ34 sp. nov., isolated from coastal seawater in Qingdao.</title>
        <authorList>
            <person name="Zhang P."/>
        </authorList>
    </citation>
    <scope>NUCLEOTIDE SEQUENCE</scope>
    <source>
        <strain evidence="10">ZSDE26</strain>
    </source>
</reference>
<comment type="catalytic activity">
    <reaction evidence="1">
        <text>ATP + protein L-histidine = ADP + protein N-phospho-L-histidine.</text>
        <dbReference type="EC" id="2.7.13.3"/>
    </reaction>
</comment>
<dbReference type="GO" id="GO:0000155">
    <property type="term" value="F:phosphorelay sensor kinase activity"/>
    <property type="evidence" value="ECO:0007669"/>
    <property type="project" value="InterPro"/>
</dbReference>
<evidence type="ECO:0000256" key="1">
    <source>
        <dbReference type="ARBA" id="ARBA00000085"/>
    </source>
</evidence>
<keyword evidence="4" id="KW-0808">Transferase</keyword>
<dbReference type="RefSeq" id="WP_248009726.1">
    <property type="nucleotide sequence ID" value="NZ_JAJHVV010000009.1"/>
</dbReference>
<evidence type="ECO:0000256" key="6">
    <source>
        <dbReference type="ARBA" id="ARBA00022777"/>
    </source>
</evidence>
<keyword evidence="6 10" id="KW-0418">Kinase</keyword>
<dbReference type="Proteomes" id="UP001139559">
    <property type="component" value="Unassembled WGS sequence"/>
</dbReference>
<evidence type="ECO:0000256" key="5">
    <source>
        <dbReference type="ARBA" id="ARBA00022692"/>
    </source>
</evidence>
<evidence type="ECO:0000256" key="7">
    <source>
        <dbReference type="ARBA" id="ARBA00022989"/>
    </source>
</evidence>